<evidence type="ECO:0000256" key="6">
    <source>
        <dbReference type="ARBA" id="ARBA00022729"/>
    </source>
</evidence>
<comment type="similarity">
    <text evidence="2 11">Belongs to the TonB-dependent receptor family.</text>
</comment>
<keyword evidence="3" id="KW-0813">Transport</keyword>
<evidence type="ECO:0000259" key="14">
    <source>
        <dbReference type="Pfam" id="PF07715"/>
    </source>
</evidence>
<dbReference type="Pfam" id="PF07715">
    <property type="entry name" value="Plug"/>
    <property type="match status" value="1"/>
</dbReference>
<evidence type="ECO:0000313" key="16">
    <source>
        <dbReference type="Proteomes" id="UP000295443"/>
    </source>
</evidence>
<evidence type="ECO:0000256" key="9">
    <source>
        <dbReference type="ARBA" id="ARBA00023170"/>
    </source>
</evidence>
<evidence type="ECO:0000259" key="13">
    <source>
        <dbReference type="Pfam" id="PF00593"/>
    </source>
</evidence>
<name>A0A4R1BMP1_9PROT</name>
<dbReference type="AlphaFoldDB" id="A0A4R1BMP1"/>
<keyword evidence="10" id="KW-0998">Cell outer membrane</keyword>
<proteinExistence type="inferred from homology"/>
<dbReference type="Gene3D" id="2.40.170.20">
    <property type="entry name" value="TonB-dependent receptor, beta-barrel domain"/>
    <property type="match status" value="1"/>
</dbReference>
<dbReference type="PANTHER" id="PTHR30069">
    <property type="entry name" value="TONB-DEPENDENT OUTER MEMBRANE RECEPTOR"/>
    <property type="match status" value="1"/>
</dbReference>
<evidence type="ECO:0000256" key="1">
    <source>
        <dbReference type="ARBA" id="ARBA00004571"/>
    </source>
</evidence>
<dbReference type="GO" id="GO:0015344">
    <property type="term" value="F:siderophore uptake transmembrane transporter activity"/>
    <property type="evidence" value="ECO:0007669"/>
    <property type="project" value="TreeGrafter"/>
</dbReference>
<feature type="domain" description="TonB-dependent receptor-like beta-barrel" evidence="13">
    <location>
        <begin position="283"/>
        <end position="648"/>
    </location>
</feature>
<dbReference type="InterPro" id="IPR039426">
    <property type="entry name" value="TonB-dep_rcpt-like"/>
</dbReference>
<dbReference type="RefSeq" id="WP_131444584.1">
    <property type="nucleotide sequence ID" value="NZ_SJZB01000009.1"/>
</dbReference>
<evidence type="ECO:0000256" key="11">
    <source>
        <dbReference type="RuleBase" id="RU003357"/>
    </source>
</evidence>
<keyword evidence="8 11" id="KW-0472">Membrane</keyword>
<reference evidence="15 16" key="1">
    <citation type="submission" date="2019-03" db="EMBL/GenBank/DDBJ databases">
        <title>Genome sequence of Thiobacillaceae bacterium LSR1, a sulfur-oxidizing bacterium isolated from freshwater sediment.</title>
        <authorList>
            <person name="Li S."/>
        </authorList>
    </citation>
    <scope>NUCLEOTIDE SEQUENCE [LARGE SCALE GENOMIC DNA]</scope>
    <source>
        <strain evidence="15 16">LSR1</strain>
    </source>
</reference>
<feature type="domain" description="TonB-dependent receptor plug" evidence="14">
    <location>
        <begin position="61"/>
        <end position="145"/>
    </location>
</feature>
<dbReference type="Gene3D" id="2.170.130.10">
    <property type="entry name" value="TonB-dependent receptor, plug domain"/>
    <property type="match status" value="1"/>
</dbReference>
<comment type="caution">
    <text evidence="15">The sequence shown here is derived from an EMBL/GenBank/DDBJ whole genome shotgun (WGS) entry which is preliminary data.</text>
</comment>
<dbReference type="EMBL" id="SJZB01000009">
    <property type="protein sequence ID" value="TCJ18699.1"/>
    <property type="molecule type" value="Genomic_DNA"/>
</dbReference>
<evidence type="ECO:0000313" key="15">
    <source>
        <dbReference type="EMBL" id="TCJ18699.1"/>
    </source>
</evidence>
<comment type="subcellular location">
    <subcellularLocation>
        <location evidence="1">Cell outer membrane</location>
        <topology evidence="1">Multi-pass membrane protein</topology>
    </subcellularLocation>
</comment>
<dbReference type="PANTHER" id="PTHR30069:SF29">
    <property type="entry name" value="HEMOGLOBIN AND HEMOGLOBIN-HAPTOGLOBIN-BINDING PROTEIN 1-RELATED"/>
    <property type="match status" value="1"/>
</dbReference>
<keyword evidence="7 11" id="KW-0798">TonB box</keyword>
<sequence>MTPKLTLWLPVAAALMSPAQAARAEVADQELAPVVVEDLRTALPAPATPAYERTAVPASVAAEQEFSHEDIQAMRPRDIFDLMEGSLGMSVTRQGSRVNNFSSNRGGNVGFILDGVYLTATEAQRVVGDIPVEMIASIKFIRDSSVLGILPVMGFGSRVSTPSQGVVVIDTIRRDGGDDSTRLKGSYASYETWKGNANFRRSWQDGRLQLGGGYQHSESAGKPDWNNGYRADTYMLNGGWKDSELMAMASFFANDGMREIQRYIGVVEGASVPVGTLNSAIWKYDPRDTRLFSLNLARYWNDRHTTALTYGATRVDGTGWFYSTTSDPSTVPGRDFKDQSSDLNLSHTITGTQNTFKAGAQRVGYYQLSETTSTGTPREEEIYGLYLSDEYRITPAWSVDASARADKKHVTKGGDKYGADGSTIQLSDDTWTDRADLVSVGSAWQIDPVWRVSGRYAYSRTPAPDTLTTAADTELPAERLSRWELGLDAKLHPALQVGFTPFYYVARDAKVVDSTVPGIDVYNPDTGSYETLSVYTTADKVTRKGFELSLKGRFADDAFGYELGWSHFTDDSVNADSGGVETPKNRYSARLNWRHGPWTSNLSVLKVDAYCHYFKGACLPTGDFTVVNLNVSRKFSHGVTVSLFGQNLLDDHYYTRHKTGNGSTVYTLSDGAITDVGATYGIELEVAL</sequence>
<dbReference type="Pfam" id="PF00593">
    <property type="entry name" value="TonB_dep_Rec_b-barrel"/>
    <property type="match status" value="1"/>
</dbReference>
<feature type="chain" id="PRO_5020968530" evidence="12">
    <location>
        <begin position="22"/>
        <end position="688"/>
    </location>
</feature>
<keyword evidence="9 15" id="KW-0675">Receptor</keyword>
<dbReference type="GO" id="GO:0009279">
    <property type="term" value="C:cell outer membrane"/>
    <property type="evidence" value="ECO:0007669"/>
    <property type="project" value="UniProtKB-SubCell"/>
</dbReference>
<evidence type="ECO:0000256" key="4">
    <source>
        <dbReference type="ARBA" id="ARBA00022452"/>
    </source>
</evidence>
<evidence type="ECO:0000256" key="2">
    <source>
        <dbReference type="ARBA" id="ARBA00009810"/>
    </source>
</evidence>
<dbReference type="InterPro" id="IPR036942">
    <property type="entry name" value="Beta-barrel_TonB_sf"/>
</dbReference>
<dbReference type="OrthoDB" id="8732650at2"/>
<dbReference type="InterPro" id="IPR037066">
    <property type="entry name" value="Plug_dom_sf"/>
</dbReference>
<evidence type="ECO:0000256" key="10">
    <source>
        <dbReference type="ARBA" id="ARBA00023237"/>
    </source>
</evidence>
<dbReference type="Proteomes" id="UP000295443">
    <property type="component" value="Unassembled WGS sequence"/>
</dbReference>
<evidence type="ECO:0000256" key="12">
    <source>
        <dbReference type="SAM" id="SignalP"/>
    </source>
</evidence>
<protein>
    <submittedName>
        <fullName evidence="15">TonB-dependent receptor</fullName>
    </submittedName>
</protein>
<evidence type="ECO:0000256" key="7">
    <source>
        <dbReference type="ARBA" id="ARBA00023077"/>
    </source>
</evidence>
<keyword evidence="16" id="KW-1185">Reference proteome</keyword>
<evidence type="ECO:0000256" key="5">
    <source>
        <dbReference type="ARBA" id="ARBA00022692"/>
    </source>
</evidence>
<gene>
    <name evidence="15" type="ORF">EZJ19_01740</name>
</gene>
<keyword evidence="5" id="KW-0812">Transmembrane</keyword>
<evidence type="ECO:0000256" key="8">
    <source>
        <dbReference type="ARBA" id="ARBA00023136"/>
    </source>
</evidence>
<dbReference type="InterPro" id="IPR012910">
    <property type="entry name" value="Plug_dom"/>
</dbReference>
<evidence type="ECO:0000256" key="3">
    <source>
        <dbReference type="ARBA" id="ARBA00022448"/>
    </source>
</evidence>
<dbReference type="SUPFAM" id="SSF56935">
    <property type="entry name" value="Porins"/>
    <property type="match status" value="1"/>
</dbReference>
<feature type="signal peptide" evidence="12">
    <location>
        <begin position="1"/>
        <end position="21"/>
    </location>
</feature>
<accession>A0A4R1BMP1</accession>
<organism evidence="15 16">
    <name type="scientific">Parasulfuritortus cantonensis</name>
    <dbReference type="NCBI Taxonomy" id="2528202"/>
    <lineage>
        <taxon>Bacteria</taxon>
        <taxon>Pseudomonadati</taxon>
        <taxon>Pseudomonadota</taxon>
        <taxon>Betaproteobacteria</taxon>
        <taxon>Nitrosomonadales</taxon>
        <taxon>Thiobacillaceae</taxon>
        <taxon>Parasulfuritortus</taxon>
    </lineage>
</organism>
<keyword evidence="4" id="KW-1134">Transmembrane beta strand</keyword>
<keyword evidence="6 12" id="KW-0732">Signal</keyword>
<dbReference type="GO" id="GO:0044718">
    <property type="term" value="P:siderophore transmembrane transport"/>
    <property type="evidence" value="ECO:0007669"/>
    <property type="project" value="TreeGrafter"/>
</dbReference>
<dbReference type="InterPro" id="IPR000531">
    <property type="entry name" value="Beta-barrel_TonB"/>
</dbReference>